<evidence type="ECO:0000313" key="3">
    <source>
        <dbReference type="EMBL" id="AAQ11109.1"/>
    </source>
</evidence>
<organismHost>
    <name type="scientific">Mamestra configurata</name>
    <name type="common">bertha armyworm</name>
    <dbReference type="NCBI Taxonomy" id="174822"/>
</organismHost>
<accession>Q71AC2</accession>
<dbReference type="SMART" id="SM01040">
    <property type="entry name" value="Bro-N"/>
    <property type="match status" value="1"/>
</dbReference>
<proteinExistence type="predicted"/>
<dbReference type="InterPro" id="IPR003497">
    <property type="entry name" value="BRO_N_domain"/>
</dbReference>
<evidence type="ECO:0000313" key="4">
    <source>
        <dbReference type="Proteomes" id="UP000235290"/>
    </source>
</evidence>
<dbReference type="EMBL" id="AF539999">
    <property type="protein sequence ID" value="AAQ11109.1"/>
    <property type="molecule type" value="Genomic_DNA"/>
</dbReference>
<feature type="coiled-coil region" evidence="1">
    <location>
        <begin position="163"/>
        <end position="197"/>
    </location>
</feature>
<gene>
    <name evidence="3" type="primary">bro-e</name>
</gene>
<dbReference type="Pfam" id="PF02498">
    <property type="entry name" value="Bro-N"/>
    <property type="match status" value="1"/>
</dbReference>
<dbReference type="PROSITE" id="PS51750">
    <property type="entry name" value="BRO_N"/>
    <property type="match status" value="1"/>
</dbReference>
<reference evidence="3 4" key="1">
    <citation type="journal article" date="2005" name="J. Gen. Virol.">
        <title>Complete comparative genomic analysis of two field isolates of Mamestra configurata nucleopolyhedrovirus-A.</title>
        <authorList>
            <person name="Li L."/>
            <person name="Li Q."/>
            <person name="Willis L.G."/>
            <person name="Erlandson M."/>
            <person name="Theilmann D.A."/>
            <person name="Donly C."/>
        </authorList>
    </citation>
    <scope>NUCLEOTIDE SEQUENCE [LARGE SCALE GENOMIC DNA]</scope>
    <source>
        <strain evidence="3">90/4</strain>
    </source>
</reference>
<dbReference type="Proteomes" id="UP000235290">
    <property type="component" value="Segment"/>
</dbReference>
<protein>
    <submittedName>
        <fullName evidence="3">BRO-E</fullName>
    </submittedName>
</protein>
<evidence type="ECO:0000256" key="1">
    <source>
        <dbReference type="SAM" id="Coils"/>
    </source>
</evidence>
<name>Q71AC2_NPVMC</name>
<sequence length="361" mass="41652">MVQLKVGFFKFGEEEFELRYVVDDNKNVKFVAKDIALMLKYEDPKGAVQKHVDTKYKTPYQPTCQNNIEVGAAKIEGGQNGSLAQNGAAKIVGQNSPLYLHPSTWMITKAGVIQLIMKSKLPHAVELQEWLLEEVIPQVLCTGKYNPAISSGEDDESYAMRLYKDFQLIVQKKDEQLQQLTARIQKMSEQKDQVIHRIMNDMNRMYTGFQDTMQKKDEIMAQKDMMMVQKDEQVSKMIDRMVDLSGRAVQYPANDKKLPMICIAKNNTTFQAITGQRPYVEQQKHKRSFDEADIIVEEKRPNPVVDWNNAMHEASLKFSKDNVKRLKRSVYFDLPADADKFKIMLQQMLLINNNNQNVLMK</sequence>
<evidence type="ECO:0000259" key="2">
    <source>
        <dbReference type="PROSITE" id="PS51750"/>
    </source>
</evidence>
<feature type="domain" description="Bro-N" evidence="2">
    <location>
        <begin position="1"/>
        <end position="143"/>
    </location>
</feature>
<keyword evidence="1" id="KW-0175">Coiled coil</keyword>
<organism evidence="3 4">
    <name type="scientific">Mamestra configurata nucleopolyhedrovirus</name>
    <name type="common">MacoNPV</name>
    <dbReference type="NCBI Taxonomy" id="207830"/>
    <lineage>
        <taxon>Viruses</taxon>
        <taxon>Viruses incertae sedis</taxon>
        <taxon>Naldaviricetes</taxon>
        <taxon>Lefavirales</taxon>
        <taxon>Baculoviridae</taxon>
        <taxon>Alphabaculovirus</taxon>
        <taxon>Alphabaculovirus maconfiguratae</taxon>
    </lineage>
</organism>